<protein>
    <submittedName>
        <fullName evidence="2">Uncharacterized protein</fullName>
    </submittedName>
</protein>
<keyword evidence="1" id="KW-0732">Signal</keyword>
<proteinExistence type="predicted"/>
<sequence>MRYWLNMRYLAILCIILSSTLFFTNAEKCGIQVKKHNCDCKDKNASLLNLDDDGKLLVCDGAGWKALQYEIPLGSQTNPVSRVNTSRTTETMRLMVFTGSR</sequence>
<dbReference type="EMBL" id="MU827827">
    <property type="protein sequence ID" value="KAJ7321477.1"/>
    <property type="molecule type" value="Genomic_DNA"/>
</dbReference>
<reference evidence="2" key="1">
    <citation type="submission" date="2023-01" db="EMBL/GenBank/DDBJ databases">
        <title>Genome assembly of the deep-sea coral Lophelia pertusa.</title>
        <authorList>
            <person name="Herrera S."/>
            <person name="Cordes E."/>
        </authorList>
    </citation>
    <scope>NUCLEOTIDE SEQUENCE</scope>
    <source>
        <strain evidence="2">USNM1676648</strain>
        <tissue evidence="2">Polyp</tissue>
    </source>
</reference>
<dbReference type="AlphaFoldDB" id="A0A9W9Y7S1"/>
<gene>
    <name evidence="2" type="ORF">OS493_034830</name>
</gene>
<dbReference type="Proteomes" id="UP001163046">
    <property type="component" value="Unassembled WGS sequence"/>
</dbReference>
<name>A0A9W9Y7S1_9CNID</name>
<evidence type="ECO:0000313" key="3">
    <source>
        <dbReference type="Proteomes" id="UP001163046"/>
    </source>
</evidence>
<evidence type="ECO:0000313" key="2">
    <source>
        <dbReference type="EMBL" id="KAJ7321477.1"/>
    </source>
</evidence>
<comment type="caution">
    <text evidence="2">The sequence shown here is derived from an EMBL/GenBank/DDBJ whole genome shotgun (WGS) entry which is preliminary data.</text>
</comment>
<keyword evidence="3" id="KW-1185">Reference proteome</keyword>
<accession>A0A9W9Y7S1</accession>
<organism evidence="2 3">
    <name type="scientific">Desmophyllum pertusum</name>
    <dbReference type="NCBI Taxonomy" id="174260"/>
    <lineage>
        <taxon>Eukaryota</taxon>
        <taxon>Metazoa</taxon>
        <taxon>Cnidaria</taxon>
        <taxon>Anthozoa</taxon>
        <taxon>Hexacorallia</taxon>
        <taxon>Scleractinia</taxon>
        <taxon>Caryophylliina</taxon>
        <taxon>Caryophylliidae</taxon>
        <taxon>Desmophyllum</taxon>
    </lineage>
</organism>
<evidence type="ECO:0000256" key="1">
    <source>
        <dbReference type="SAM" id="SignalP"/>
    </source>
</evidence>
<feature type="chain" id="PRO_5040840290" evidence="1">
    <location>
        <begin position="27"/>
        <end position="101"/>
    </location>
</feature>
<feature type="signal peptide" evidence="1">
    <location>
        <begin position="1"/>
        <end position="26"/>
    </location>
</feature>